<sequence>MEGVQGILTQPSTEEALRLPEVLACILSYLANDRRALRSVRLVSRQFNTTANRFFRIHLNANYALEHHCIQEAASIIGGLSVTFPEVDFQSANRNNETPEQPTEPRCIDTAFCSLVAQTCINLETLKIVLEGPYSERVPLFFSALLSQDLERPAVFCIKELQVMLSNNCAQSFTYRVSQAQFLGAITKLSGAGPQYAPHESSLARLEKLTLKTSFLRNNSDLYKILQFKICPEVAIATSFLGPVFIPNATEDSLLPESLRDPTKPSRTLKVLECSATGFSVDQIYRLKEQAPALEELRIWEISNAVGAGSVSEAIAHANAERAGSLNLKQLRLVNATGRNVKLLLGRLLNPTALKSFHVNYIYPHRLTLPEGGNELPGGILRDIMEEMRRDQFSGSPHWGSMQEFGIGSFDREIDPIDWLQELKTIPRLSRLENISLPLSVHEFLQMFDMPSLREAVTDPRVNTSPIAATAATPTISSGHEEVLLGSPSTLPQLPFPSCSTLISLTLNCAAAQTNEAGDGLRLANYLTRWLPQLKHLDIQESYFPDLTFLDVIAPPLKFLSRPRETKLLSSLQVGGQNSGDDSTGGLNRNDSHSSSVDVGSGHMGLCQLESLAVSFVFLTRDEFLGLPRSDHLLELLDKKSDLLARRLEYTRGPAGVLVYQNVEKLIRAEEQKMLLDARPIQVHEDRVDQILAFLDRFQKSSARGGGAKTSAATDQDDGGEISPAVSGLKKIKFTQEGMPNVYLRKLELQVESLYPEIEWRSASILHRIPEGR</sequence>
<dbReference type="Proteomes" id="UP000827284">
    <property type="component" value="Unassembled WGS sequence"/>
</dbReference>
<evidence type="ECO:0000313" key="2">
    <source>
        <dbReference type="EMBL" id="GJJ71369.1"/>
    </source>
</evidence>
<gene>
    <name evidence="2" type="ORF">EMPS_03719</name>
</gene>
<feature type="compositionally biased region" description="Polar residues" evidence="1">
    <location>
        <begin position="570"/>
        <end position="589"/>
    </location>
</feature>
<feature type="region of interest" description="Disordered" evidence="1">
    <location>
        <begin position="702"/>
        <end position="722"/>
    </location>
</feature>
<keyword evidence="3" id="KW-1185">Reference proteome</keyword>
<organism evidence="2 3">
    <name type="scientific">Entomortierella parvispora</name>
    <dbReference type="NCBI Taxonomy" id="205924"/>
    <lineage>
        <taxon>Eukaryota</taxon>
        <taxon>Fungi</taxon>
        <taxon>Fungi incertae sedis</taxon>
        <taxon>Mucoromycota</taxon>
        <taxon>Mortierellomycotina</taxon>
        <taxon>Mortierellomycetes</taxon>
        <taxon>Mortierellales</taxon>
        <taxon>Mortierellaceae</taxon>
        <taxon>Entomortierella</taxon>
    </lineage>
</organism>
<dbReference type="EMBL" id="BQFW01000005">
    <property type="protein sequence ID" value="GJJ71369.1"/>
    <property type="molecule type" value="Genomic_DNA"/>
</dbReference>
<accession>A0A9P3H748</accession>
<evidence type="ECO:0000313" key="3">
    <source>
        <dbReference type="Proteomes" id="UP000827284"/>
    </source>
</evidence>
<feature type="region of interest" description="Disordered" evidence="1">
    <location>
        <begin position="570"/>
        <end position="596"/>
    </location>
</feature>
<proteinExistence type="predicted"/>
<dbReference type="AlphaFoldDB" id="A0A9P3H748"/>
<protein>
    <submittedName>
        <fullName evidence="2">Uncharacterized protein</fullName>
    </submittedName>
</protein>
<name>A0A9P3H748_9FUNG</name>
<comment type="caution">
    <text evidence="2">The sequence shown here is derived from an EMBL/GenBank/DDBJ whole genome shotgun (WGS) entry which is preliminary data.</text>
</comment>
<reference evidence="2" key="1">
    <citation type="submission" date="2021-11" db="EMBL/GenBank/DDBJ databases">
        <authorList>
            <person name="Herlambang A."/>
            <person name="Guo Y."/>
            <person name="Takashima Y."/>
            <person name="Nishizawa T."/>
        </authorList>
    </citation>
    <scope>NUCLEOTIDE SEQUENCE</scope>
    <source>
        <strain evidence="2">E1425</strain>
    </source>
</reference>
<evidence type="ECO:0000256" key="1">
    <source>
        <dbReference type="SAM" id="MobiDB-lite"/>
    </source>
</evidence>
<reference evidence="2" key="2">
    <citation type="journal article" date="2022" name="Microbiol. Resour. Announc.">
        <title>Whole-Genome Sequence of Entomortierella parvispora E1425, a Mucoromycotan Fungus Associated with Burkholderiaceae-Related Endosymbiotic Bacteria.</title>
        <authorList>
            <person name="Herlambang A."/>
            <person name="Guo Y."/>
            <person name="Takashima Y."/>
            <person name="Narisawa K."/>
            <person name="Ohta H."/>
            <person name="Nishizawa T."/>
        </authorList>
    </citation>
    <scope>NUCLEOTIDE SEQUENCE</scope>
    <source>
        <strain evidence="2">E1425</strain>
    </source>
</reference>